<feature type="transmembrane region" description="Helical" evidence="7">
    <location>
        <begin position="12"/>
        <end position="32"/>
    </location>
</feature>
<dbReference type="InterPro" id="IPR052337">
    <property type="entry name" value="SAT4-like"/>
</dbReference>
<evidence type="ECO:0000256" key="6">
    <source>
        <dbReference type="SAM" id="MobiDB-lite"/>
    </source>
</evidence>
<evidence type="ECO:0000256" key="4">
    <source>
        <dbReference type="ARBA" id="ARBA00023136"/>
    </source>
</evidence>
<dbReference type="GO" id="GO:0016020">
    <property type="term" value="C:membrane"/>
    <property type="evidence" value="ECO:0007669"/>
    <property type="project" value="UniProtKB-SubCell"/>
</dbReference>
<dbReference type="OrthoDB" id="10017208at2759"/>
<accession>A0A6G1JJJ7</accession>
<evidence type="ECO:0000313" key="9">
    <source>
        <dbReference type="EMBL" id="KAF2690333.1"/>
    </source>
</evidence>
<sequence length="346" mass="38783">MFGIDRYTSDKFGLTVASWVLTGAVVGLRIFCKVRHKQGVRADDYWIIVGLCWFWAAGGQLHPPLKSDKMLILPKAAFLGINLLAVSTYAIKMSILFFYVRIFSIETWFRRVSYVVMGLSTAWVIATVVAFCQICQPIDSFWNKLKPGKCVSGNNYFLGTGVSDTILDIIILLLPVRMALQLHLPMRTKVAIAGIFALGGFVVITNIIRLTFMYRPNDNFVNFAETEKWAHIHWLTGIICACLPIYKPLWTSLSQSTGSWISSFRTKLGYSSNKSKNTSYVRMGHMGHLETSTESKRSDLESGYSQNSKSGTDRSNSVKSSQGDEEKGYPRAPPRGVTFLHQGNVF</sequence>
<name>A0A6G1JJJ7_9PLEO</name>
<dbReference type="Proteomes" id="UP000799291">
    <property type="component" value="Unassembled WGS sequence"/>
</dbReference>
<feature type="transmembrane region" description="Helical" evidence="7">
    <location>
        <begin position="156"/>
        <end position="178"/>
    </location>
</feature>
<dbReference type="AlphaFoldDB" id="A0A6G1JJJ7"/>
<feature type="transmembrane region" description="Helical" evidence="7">
    <location>
        <begin position="112"/>
        <end position="136"/>
    </location>
</feature>
<evidence type="ECO:0000256" key="7">
    <source>
        <dbReference type="SAM" id="Phobius"/>
    </source>
</evidence>
<feature type="compositionally biased region" description="Polar residues" evidence="6">
    <location>
        <begin position="303"/>
        <end position="321"/>
    </location>
</feature>
<proteinExistence type="inferred from homology"/>
<dbReference type="PANTHER" id="PTHR33048">
    <property type="entry name" value="PTH11-LIKE INTEGRAL MEMBRANE PROTEIN (AFU_ORTHOLOGUE AFUA_5G11245)"/>
    <property type="match status" value="1"/>
</dbReference>
<feature type="region of interest" description="Disordered" evidence="6">
    <location>
        <begin position="290"/>
        <end position="346"/>
    </location>
</feature>
<dbReference type="InterPro" id="IPR049326">
    <property type="entry name" value="Rhodopsin_dom_fungi"/>
</dbReference>
<dbReference type="EMBL" id="MU005571">
    <property type="protein sequence ID" value="KAF2690333.1"/>
    <property type="molecule type" value="Genomic_DNA"/>
</dbReference>
<feature type="transmembrane region" description="Helical" evidence="7">
    <location>
        <begin position="44"/>
        <end position="65"/>
    </location>
</feature>
<evidence type="ECO:0000259" key="8">
    <source>
        <dbReference type="Pfam" id="PF20684"/>
    </source>
</evidence>
<keyword evidence="10" id="KW-1185">Reference proteome</keyword>
<evidence type="ECO:0000313" key="10">
    <source>
        <dbReference type="Proteomes" id="UP000799291"/>
    </source>
</evidence>
<feature type="transmembrane region" description="Helical" evidence="7">
    <location>
        <begin position="229"/>
        <end position="246"/>
    </location>
</feature>
<reference evidence="9" key="1">
    <citation type="journal article" date="2020" name="Stud. Mycol.">
        <title>101 Dothideomycetes genomes: a test case for predicting lifestyles and emergence of pathogens.</title>
        <authorList>
            <person name="Haridas S."/>
            <person name="Albert R."/>
            <person name="Binder M."/>
            <person name="Bloem J."/>
            <person name="Labutti K."/>
            <person name="Salamov A."/>
            <person name="Andreopoulos B."/>
            <person name="Baker S."/>
            <person name="Barry K."/>
            <person name="Bills G."/>
            <person name="Bluhm B."/>
            <person name="Cannon C."/>
            <person name="Castanera R."/>
            <person name="Culley D."/>
            <person name="Daum C."/>
            <person name="Ezra D."/>
            <person name="Gonzalez J."/>
            <person name="Henrissat B."/>
            <person name="Kuo A."/>
            <person name="Liang C."/>
            <person name="Lipzen A."/>
            <person name="Lutzoni F."/>
            <person name="Magnuson J."/>
            <person name="Mondo S."/>
            <person name="Nolan M."/>
            <person name="Ohm R."/>
            <person name="Pangilinan J."/>
            <person name="Park H.-J."/>
            <person name="Ramirez L."/>
            <person name="Alfaro M."/>
            <person name="Sun H."/>
            <person name="Tritt A."/>
            <person name="Yoshinaga Y."/>
            <person name="Zwiers L.-H."/>
            <person name="Turgeon B."/>
            <person name="Goodwin S."/>
            <person name="Spatafora J."/>
            <person name="Crous P."/>
            <person name="Grigoriev I."/>
        </authorList>
    </citation>
    <scope>NUCLEOTIDE SEQUENCE</scope>
    <source>
        <strain evidence="9">CBS 122367</strain>
    </source>
</reference>
<evidence type="ECO:0000256" key="1">
    <source>
        <dbReference type="ARBA" id="ARBA00004141"/>
    </source>
</evidence>
<organism evidence="9 10">
    <name type="scientific">Lentithecium fluviatile CBS 122367</name>
    <dbReference type="NCBI Taxonomy" id="1168545"/>
    <lineage>
        <taxon>Eukaryota</taxon>
        <taxon>Fungi</taxon>
        <taxon>Dikarya</taxon>
        <taxon>Ascomycota</taxon>
        <taxon>Pezizomycotina</taxon>
        <taxon>Dothideomycetes</taxon>
        <taxon>Pleosporomycetidae</taxon>
        <taxon>Pleosporales</taxon>
        <taxon>Massarineae</taxon>
        <taxon>Lentitheciaceae</taxon>
        <taxon>Lentithecium</taxon>
    </lineage>
</organism>
<feature type="transmembrane region" description="Helical" evidence="7">
    <location>
        <begin position="77"/>
        <end position="100"/>
    </location>
</feature>
<keyword evidence="4 7" id="KW-0472">Membrane</keyword>
<evidence type="ECO:0000256" key="3">
    <source>
        <dbReference type="ARBA" id="ARBA00022989"/>
    </source>
</evidence>
<comment type="subcellular location">
    <subcellularLocation>
        <location evidence="1">Membrane</location>
        <topology evidence="1">Multi-pass membrane protein</topology>
    </subcellularLocation>
</comment>
<protein>
    <recommendedName>
        <fullName evidence="8">Rhodopsin domain-containing protein</fullName>
    </recommendedName>
</protein>
<keyword evidence="3 7" id="KW-1133">Transmembrane helix</keyword>
<feature type="transmembrane region" description="Helical" evidence="7">
    <location>
        <begin position="190"/>
        <end position="209"/>
    </location>
</feature>
<evidence type="ECO:0000256" key="5">
    <source>
        <dbReference type="ARBA" id="ARBA00038359"/>
    </source>
</evidence>
<feature type="compositionally biased region" description="Basic and acidic residues" evidence="6">
    <location>
        <begin position="290"/>
        <end position="300"/>
    </location>
</feature>
<comment type="similarity">
    <text evidence="5">Belongs to the SAT4 family.</text>
</comment>
<evidence type="ECO:0000256" key="2">
    <source>
        <dbReference type="ARBA" id="ARBA00022692"/>
    </source>
</evidence>
<keyword evidence="2 7" id="KW-0812">Transmembrane</keyword>
<dbReference type="Pfam" id="PF20684">
    <property type="entry name" value="Fung_rhodopsin"/>
    <property type="match status" value="1"/>
</dbReference>
<gene>
    <name evidence="9" type="ORF">K458DRAFT_399671</name>
</gene>
<feature type="domain" description="Rhodopsin" evidence="8">
    <location>
        <begin position="28"/>
        <end position="250"/>
    </location>
</feature>
<dbReference type="PANTHER" id="PTHR33048:SF168">
    <property type="match status" value="1"/>
</dbReference>